<feature type="compositionally biased region" description="Basic and acidic residues" evidence="9">
    <location>
        <begin position="2628"/>
        <end position="2640"/>
    </location>
</feature>
<feature type="compositionally biased region" description="Basic and acidic residues" evidence="9">
    <location>
        <begin position="1917"/>
        <end position="1946"/>
    </location>
</feature>
<comment type="subcellular location">
    <subcellularLocation>
        <location evidence="1">Nucleus</location>
    </subcellularLocation>
</comment>
<dbReference type="Proteomes" id="UP000193944">
    <property type="component" value="Unassembled WGS sequence"/>
</dbReference>
<feature type="compositionally biased region" description="Basic and acidic residues" evidence="9">
    <location>
        <begin position="2190"/>
        <end position="2205"/>
    </location>
</feature>
<reference evidence="11 12" key="2">
    <citation type="submission" date="2016-08" db="EMBL/GenBank/DDBJ databases">
        <title>Pervasive Adenine N6-methylation of Active Genes in Fungi.</title>
        <authorList>
            <consortium name="DOE Joint Genome Institute"/>
            <person name="Mondo S.J."/>
            <person name="Dannebaum R.O."/>
            <person name="Kuo R.C."/>
            <person name="Labutti K."/>
            <person name="Haridas S."/>
            <person name="Kuo A."/>
            <person name="Salamov A."/>
            <person name="Ahrendt S.R."/>
            <person name="Lipzen A."/>
            <person name="Sullivan W."/>
            <person name="Andreopoulos W.B."/>
            <person name="Clum A."/>
            <person name="Lindquist E."/>
            <person name="Daum C."/>
            <person name="Ramamoorthy G.K."/>
            <person name="Gryganskyi A."/>
            <person name="Culley D."/>
            <person name="Magnuson J.K."/>
            <person name="James T.Y."/>
            <person name="O'Malley M.A."/>
            <person name="Stajich J.E."/>
            <person name="Spatafora J.W."/>
            <person name="Visel A."/>
            <person name="Grigoriev I.V."/>
        </authorList>
    </citation>
    <scope>NUCLEOTIDE SEQUENCE [LARGE SCALE GENOMIC DNA]</scope>
    <source>
        <strain evidence="11 12">S4</strain>
    </source>
</reference>
<accession>A0A1Y1X2A6</accession>
<dbReference type="SUPFAM" id="SSF47370">
    <property type="entry name" value="Bromodomain"/>
    <property type="match status" value="6"/>
</dbReference>
<feature type="region of interest" description="Disordered" evidence="9">
    <location>
        <begin position="691"/>
        <end position="729"/>
    </location>
</feature>
<dbReference type="Pfam" id="PF00439">
    <property type="entry name" value="Bromodomain"/>
    <property type="match status" value="6"/>
</dbReference>
<dbReference type="InterPro" id="IPR042097">
    <property type="entry name" value="Aminopeptidase_N-like_N_sf"/>
</dbReference>
<feature type="domain" description="Bromo" evidence="10">
    <location>
        <begin position="1727"/>
        <end position="1797"/>
    </location>
</feature>
<reference evidence="11 12" key="1">
    <citation type="submission" date="2016-08" db="EMBL/GenBank/DDBJ databases">
        <title>A Parts List for Fungal Cellulosomes Revealed by Comparative Genomics.</title>
        <authorList>
            <consortium name="DOE Joint Genome Institute"/>
            <person name="Haitjema C.H."/>
            <person name="Gilmore S.P."/>
            <person name="Henske J.K."/>
            <person name="Solomon K.V."/>
            <person name="De Groot R."/>
            <person name="Kuo A."/>
            <person name="Mondo S.J."/>
            <person name="Salamov A.A."/>
            <person name="Labutti K."/>
            <person name="Zhao Z."/>
            <person name="Chiniquy J."/>
            <person name="Barry K."/>
            <person name="Brewer H.M."/>
            <person name="Purvine S.O."/>
            <person name="Wright A.T."/>
            <person name="Boxma B."/>
            <person name="Van Alen T."/>
            <person name="Hackstein J.H."/>
            <person name="Baker S.E."/>
            <person name="Grigoriev I.V."/>
            <person name="O'Malley M.A."/>
        </authorList>
    </citation>
    <scope>NUCLEOTIDE SEQUENCE [LARGE SCALE GENOMIC DNA]</scope>
    <source>
        <strain evidence="11 12">S4</strain>
    </source>
</reference>
<dbReference type="SUPFAM" id="SSF55486">
    <property type="entry name" value="Metalloproteases ('zincins'), catalytic domain"/>
    <property type="match status" value="1"/>
</dbReference>
<dbReference type="InterPro" id="IPR018359">
    <property type="entry name" value="Bromodomain_CS"/>
</dbReference>
<feature type="compositionally biased region" description="Basic and acidic residues" evidence="9">
    <location>
        <begin position="2499"/>
        <end position="2525"/>
    </location>
</feature>
<feature type="domain" description="Bromo" evidence="10">
    <location>
        <begin position="1374"/>
        <end position="1443"/>
    </location>
</feature>
<feature type="compositionally biased region" description="Low complexity" evidence="9">
    <location>
        <begin position="2174"/>
        <end position="2189"/>
    </location>
</feature>
<dbReference type="SMART" id="SM00297">
    <property type="entry name" value="BROMO"/>
    <property type="match status" value="6"/>
</dbReference>
<feature type="domain" description="Bromo" evidence="10">
    <location>
        <begin position="1616"/>
        <end position="1688"/>
    </location>
</feature>
<feature type="compositionally biased region" description="Polar residues" evidence="9">
    <location>
        <begin position="2487"/>
        <end position="2498"/>
    </location>
</feature>
<dbReference type="CDD" id="cd04369">
    <property type="entry name" value="Bromodomain"/>
    <property type="match status" value="1"/>
</dbReference>
<dbReference type="Pfam" id="PF25577">
    <property type="entry name" value="TPR_TAF2_C"/>
    <property type="match status" value="2"/>
</dbReference>
<evidence type="ECO:0000256" key="2">
    <source>
        <dbReference type="ARBA" id="ARBA00010937"/>
    </source>
</evidence>
<dbReference type="EMBL" id="MCFG01000172">
    <property type="protein sequence ID" value="ORX79536.1"/>
    <property type="molecule type" value="Genomic_DNA"/>
</dbReference>
<dbReference type="PROSITE" id="PS50014">
    <property type="entry name" value="BROMODOMAIN_2"/>
    <property type="match status" value="6"/>
</dbReference>
<feature type="compositionally biased region" description="Low complexity" evidence="9">
    <location>
        <begin position="299"/>
        <end position="315"/>
    </location>
</feature>
<dbReference type="InterPro" id="IPR036427">
    <property type="entry name" value="Bromodomain-like_sf"/>
</dbReference>
<evidence type="ECO:0000256" key="4">
    <source>
        <dbReference type="ARBA" id="ARBA00023015"/>
    </source>
</evidence>
<sequence>MQESGGNIRAYQLRHQRISLEIDFSIKSIFGYVELIIQPLIPDLSEIHLNCRQIKIRKISINKIQAQYNLSDPVAHVLPRNKTVNNYNEFKQEYFNSLQEADEGELVINIPQDIEIKKVIPTNKESINENKDFTGVNDTNDSTEQEKYYPIIVRIEYELVDPVSGIYFNMPDPEAAPYRYPHMYTYNQCGFARLWLPCIDKLQERCTWEMEYIVPKTVRPQMLDNLSYLDDDEDDEAELTVVSSGELVEQIVHPLDSSKKIFYYTLNIPSAAPNIYFTVGPYKMRKLIGWQSMGKSVNNSNANANNVNNSTSKNSQSRNKNSDQNIKSAQEKSKDNVNNKEENKENEILSNNISGIGGGYIFYLPGRKEEAEYTTNFIQQAFSFYVQYIGTPYPYLSFKLVCLENPINPLIVGTTISFMSTLYLVTNDIIDQTYETRKDISRSLVMQWFGSYIVQKTWADTWLIHGLSHYIAGLFLKRHFGYNEYKYRLRKDIDYLVKLDVNQPPLHPIIVSSEDNQTLIPDPLILLHYHPDDDYLSSRSEFLSLKSPLVIYMLNKRLGKGVLQKVITRITNSFEQGELPFGLSTHHFLKLCRKLSKDIDLKEFADQWIYGTGIPKFYFTHHFNRKRMTVEFKFRQESTSNWGKKVKFTGPLTIRVHEPSGVFDTEVQVSEIQQNFDVQYHTKYKRIRSTKSKKKRKSKKNMEEDELEDDEETDENEDVNWGEGTDRSPVEWIRMDPDTEWLTLIILEQTHFMWGNQLQKDKDVIAQHHAISELKYHNIPEEAVSAVVLTLEKAMLDCSNYYKIRMEASKTIVYCSAVQGIEKLMKAYKEQFCYPYHESTNAYIPYSNDFSNLSEYFVQKSIPAGMIGARDEHDLAFYDVRKFILDLLKNNDNTDNQYSDCYLIASLITSIGLAFVPTKKTVTKPKITIETNEVKNQIDEEGDLVVEEFEFNGSDSDSQDAIPKNKMQNLSETEAQKENTIFKEALEEIERYRIRDMIMPSYHNIVTVKCLETYHLWMMAELIPVNYKIFLPYTRYGTCLFIRLEAIDALIILNGLFIDSICKYIFYLLRDDPSPYFRFHIAKSLVAYISLLGGITDTDVEKKTQILENSTEMINQKSKYNQNEILRKYRIEFAENKFVREMIWELLNNNPVLDHRIRMKLIDLCEILYIPEIPEEQPAQKGSLMKLKIRMSSSILDKESEPIKKPKIPITINGSALRDKEKEKERGREREKDKEKTKDRGRSRDRSRDRSKDRSREREKIIIELKDDNKRPSIIKVKELKEEPKRPSIKVKELKEEPKRQSIKVKELPIKDEKSLKSESKIKPIIIIKEKEEKANKKERKNSEMKLEHSEKAETKDYTTKFMRLGTILIENLKNHPCSPPFLLPVENIPFYHDIIKYPMDISTAEKKIKSGQYNNKIEELIRDIRQIFQNCYIFNQDESYVSIQSKKLETEFEESIVPKIQQLAKKMNFPIQTNLKDIKPHYKRQEINSSNILAPPPPVKDSIKINLSSNKNSSKNSTSQQPKIPSIKLERKHSSRTKNLSTTSTNTNNNNNNNINVKASSPEHKASEKPAIVKTSVVIPTTNEKISNDNLPLRVVVGNHRNEMKLCKKMIIKLLKHFDATYFRDPVDPVLYNIPTYFTIIKNPMDFGTIKKKIDNKNYKDKCEFECDVRLVFSNCFLFNPPGTPVNEAGAVLENYFNKEWTEVNGEISMGKEEFKLCNKIISKLQKHKSATPFLLPVDKNLYPQYYELIRKPMDLSKLKARLNKGKYDKLSKFENDVRLIFRNCYTFNDSSSYLSQQAHILECYFNKEWLADLVKLKEKQSIATSTTNVNGNTNVNESNENVYDSSNNNNSILKTSTAINDSTYLTNNERSIKIRTSMSPEPAEHSKTIIHLKSNNSNEDYQDNSKPKKNSIYTTEKESLKENIHKTKSNVEENIGKNDEENNKSKSKNVRLISNTSENSVKRIKKDNIHATDNNNKSPTSINETSEPIMKEQSNNNNNNNFFLGSKEFHKCQVITKKMQKHKYGGPFLVPVDPVALNIPTYFTIIKHPMDLSTIESNLSKKKYVSLIGYYKDVDLMFKNCFKFNLPEEYVYQAGKSLQAFFEKEWNNAGLPVIKLSDKKIKYSSNTNEMEKGTSISINNTKNKEESYKNSHDTQFNKPIDKKEKDNKHNDYNNNNNNININTNNNNNKDHGDNNDTKNEENKKHKHDSKISSVTSTSTQLSSSVKSQLLNIIQKLQNHSCSQIFLKPVDAKQFPDYHKFIHNPMDLSTIKKKLEKNKYQTIEDFRSDVSLIFTNCNIYNPPGSWAREQGQKLEEYWLTLDKALNQYKSKSGHERKSMPMVEVKVCESIIRKMLRNPNSYAFKDPVPKTIPMYHDIIKKPMDFTTLKTNLDNKRYTTLEEFHSDLILIFKNCYTFNMEGSDLFVAAQNLEVAFKDLWARRHDLLRQATEKLAQKGYNVNKHHLKHRSSTLLVNNLETNDTLNEKLNYSKNENNSNGQDKEKERDRDRDRDRDRERDKDKDGNERQYLSSHKKEKISLSNYQNSKSTRMGNDNNKYNNRNDKKSIILKKHNLEEEEEEEENNHDHHNYSSDNNDDNNKEYRNKKKRIRYDNDDLDNDIDNNDDMDIDYSKKKYKNDTNRDNNNISIHSHHSHRHRHSSISSYRQDDSSHSHSSKKYNSHLSESSQHDNDKNDSSDNQGNFKIKIKI</sequence>
<feature type="compositionally biased region" description="Low complexity" evidence="9">
    <location>
        <begin position="1538"/>
        <end position="1557"/>
    </location>
</feature>
<proteinExistence type="inferred from homology"/>
<feature type="compositionally biased region" description="Basic and acidic residues" evidence="9">
    <location>
        <begin position="2144"/>
        <end position="2154"/>
    </location>
</feature>
<feature type="compositionally biased region" description="Basic and acidic residues" evidence="9">
    <location>
        <begin position="2161"/>
        <end position="2173"/>
    </location>
</feature>
<dbReference type="GO" id="GO:0016251">
    <property type="term" value="F:RNA polymerase II general transcription initiation factor activity"/>
    <property type="evidence" value="ECO:0007669"/>
    <property type="project" value="TreeGrafter"/>
</dbReference>
<evidence type="ECO:0000256" key="5">
    <source>
        <dbReference type="ARBA" id="ARBA00023117"/>
    </source>
</evidence>
<protein>
    <recommendedName>
        <fullName evidence="3">Transcription initiation factor TFIID subunit 2</fullName>
    </recommendedName>
</protein>
<dbReference type="SUPFAM" id="SSF63737">
    <property type="entry name" value="Leukotriene A4 hydrolase N-terminal domain"/>
    <property type="match status" value="1"/>
</dbReference>
<evidence type="ECO:0000256" key="7">
    <source>
        <dbReference type="ARBA" id="ARBA00023242"/>
    </source>
</evidence>
<feature type="compositionally biased region" description="Basic and acidic residues" evidence="9">
    <location>
        <begin position="1217"/>
        <end position="1263"/>
    </location>
</feature>
<feature type="compositionally biased region" description="Acidic residues" evidence="9">
    <location>
        <begin position="703"/>
        <end position="720"/>
    </location>
</feature>
<feature type="region of interest" description="Disordered" evidence="9">
    <location>
        <begin position="1873"/>
        <end position="1987"/>
    </location>
</feature>
<feature type="compositionally biased region" description="Polar residues" evidence="9">
    <location>
        <begin position="1973"/>
        <end position="1987"/>
    </location>
</feature>
<dbReference type="PRINTS" id="PR00503">
    <property type="entry name" value="BROMODOMAIN"/>
</dbReference>
<evidence type="ECO:0000256" key="6">
    <source>
        <dbReference type="ARBA" id="ARBA00023163"/>
    </source>
</evidence>
<dbReference type="STRING" id="1754192.A0A1Y1X2A6"/>
<feature type="region of interest" description="Disordered" evidence="9">
    <location>
        <begin position="1198"/>
        <end position="1263"/>
    </location>
</feature>
<feature type="region of interest" description="Disordered" evidence="9">
    <location>
        <begin position="2136"/>
        <end position="2222"/>
    </location>
</feature>
<evidence type="ECO:0000256" key="9">
    <source>
        <dbReference type="SAM" id="MobiDB-lite"/>
    </source>
</evidence>
<feature type="region of interest" description="Disordered" evidence="9">
    <location>
        <begin position="1489"/>
        <end position="1570"/>
    </location>
</feature>
<dbReference type="InterPro" id="IPR027268">
    <property type="entry name" value="Peptidase_M4/M1_CTD_sf"/>
</dbReference>
<evidence type="ECO:0000256" key="8">
    <source>
        <dbReference type="PROSITE-ProRule" id="PRU00035"/>
    </source>
</evidence>
<feature type="compositionally biased region" description="Basic residues" evidence="9">
    <location>
        <begin position="2648"/>
        <end position="2658"/>
    </location>
</feature>
<evidence type="ECO:0000313" key="11">
    <source>
        <dbReference type="EMBL" id="ORX79536.1"/>
    </source>
</evidence>
<dbReference type="Pfam" id="PF25316">
    <property type="entry name" value="TAF2_3rd"/>
    <property type="match status" value="1"/>
</dbReference>
<feature type="compositionally biased region" description="Polar residues" evidence="9">
    <location>
        <begin position="2538"/>
        <end position="2551"/>
    </location>
</feature>
<dbReference type="GO" id="GO:0000976">
    <property type="term" value="F:transcription cis-regulatory region binding"/>
    <property type="evidence" value="ECO:0007669"/>
    <property type="project" value="TreeGrafter"/>
</dbReference>
<evidence type="ECO:0000313" key="12">
    <source>
        <dbReference type="Proteomes" id="UP000193944"/>
    </source>
</evidence>
<evidence type="ECO:0000256" key="3">
    <source>
        <dbReference type="ARBA" id="ARBA00017363"/>
    </source>
</evidence>
<dbReference type="GO" id="GO:0006367">
    <property type="term" value="P:transcription initiation at RNA polymerase II promoter"/>
    <property type="evidence" value="ECO:0007669"/>
    <property type="project" value="TreeGrafter"/>
</dbReference>
<comment type="similarity">
    <text evidence="2">Belongs to the TAF2 family.</text>
</comment>
<dbReference type="GO" id="GO:0008237">
    <property type="term" value="F:metallopeptidase activity"/>
    <property type="evidence" value="ECO:0007669"/>
    <property type="project" value="InterPro"/>
</dbReference>
<evidence type="ECO:0000256" key="1">
    <source>
        <dbReference type="ARBA" id="ARBA00004123"/>
    </source>
</evidence>
<dbReference type="GO" id="GO:0003682">
    <property type="term" value="F:chromatin binding"/>
    <property type="evidence" value="ECO:0007669"/>
    <property type="project" value="TreeGrafter"/>
</dbReference>
<feature type="compositionally biased region" description="Polar residues" evidence="9">
    <location>
        <begin position="316"/>
        <end position="328"/>
    </location>
</feature>
<dbReference type="PANTHER" id="PTHR15137:SF9">
    <property type="entry name" value="TRANSCRIPTION INITIATION FACTOR TFIID SUBUNIT 2"/>
    <property type="match status" value="1"/>
</dbReference>
<dbReference type="InterPro" id="IPR001487">
    <property type="entry name" value="Bromodomain"/>
</dbReference>
<keyword evidence="5 8" id="KW-0103">Bromodomain</keyword>
<dbReference type="GO" id="GO:0006325">
    <property type="term" value="P:chromatin organization"/>
    <property type="evidence" value="ECO:0007669"/>
    <property type="project" value="UniProtKB-ARBA"/>
</dbReference>
<feature type="region of interest" description="Disordered" evidence="9">
    <location>
        <begin position="299"/>
        <end position="346"/>
    </location>
</feature>
<dbReference type="PROSITE" id="PS00633">
    <property type="entry name" value="BROMODOMAIN_1"/>
    <property type="match status" value="3"/>
</dbReference>
<organism evidence="11 12">
    <name type="scientific">Anaeromyces robustus</name>
    <dbReference type="NCBI Taxonomy" id="1754192"/>
    <lineage>
        <taxon>Eukaryota</taxon>
        <taxon>Fungi</taxon>
        <taxon>Fungi incertae sedis</taxon>
        <taxon>Chytridiomycota</taxon>
        <taxon>Chytridiomycota incertae sedis</taxon>
        <taxon>Neocallimastigomycetes</taxon>
        <taxon>Neocallimastigales</taxon>
        <taxon>Neocallimastigaceae</taxon>
        <taxon>Anaeromyces</taxon>
    </lineage>
</organism>
<dbReference type="InterPro" id="IPR037813">
    <property type="entry name" value="TAF2"/>
</dbReference>
<feature type="compositionally biased region" description="Low complexity" evidence="9">
    <location>
        <begin position="1505"/>
        <end position="1520"/>
    </location>
</feature>
<keyword evidence="4" id="KW-0805">Transcription regulation</keyword>
<feature type="domain" description="Bromo" evidence="10">
    <location>
        <begin position="2239"/>
        <end position="2309"/>
    </location>
</feature>
<dbReference type="GO" id="GO:0008270">
    <property type="term" value="F:zinc ion binding"/>
    <property type="evidence" value="ECO:0007669"/>
    <property type="project" value="InterPro"/>
</dbReference>
<keyword evidence="6" id="KW-0804">Transcription</keyword>
<gene>
    <name evidence="11" type="ORF">BCR32DRAFT_294394</name>
</gene>
<keyword evidence="7" id="KW-0539">Nucleus</keyword>
<dbReference type="Gene3D" id="1.20.920.10">
    <property type="entry name" value="Bromodomain-like"/>
    <property type="match status" value="6"/>
</dbReference>
<feature type="compositionally biased region" description="Acidic residues" evidence="9">
    <location>
        <begin position="2613"/>
        <end position="2627"/>
    </location>
</feature>
<feature type="region of interest" description="Disordered" evidence="9">
    <location>
        <begin position="2487"/>
        <end position="2707"/>
    </location>
</feature>
<feature type="domain" description="Bromo" evidence="10">
    <location>
        <begin position="2022"/>
        <end position="2094"/>
    </location>
</feature>
<dbReference type="GO" id="GO:0005669">
    <property type="term" value="C:transcription factor TFIID complex"/>
    <property type="evidence" value="ECO:0007669"/>
    <property type="project" value="InterPro"/>
</dbReference>
<dbReference type="CDD" id="cd09839">
    <property type="entry name" value="M1_like_TAF2"/>
    <property type="match status" value="1"/>
</dbReference>
<feature type="compositionally biased region" description="Basic and acidic residues" evidence="9">
    <location>
        <begin position="329"/>
        <end position="346"/>
    </location>
</feature>
<feature type="domain" description="Bromo" evidence="10">
    <location>
        <begin position="2356"/>
        <end position="2425"/>
    </location>
</feature>
<dbReference type="InterPro" id="IPR057345">
    <property type="entry name" value="Ig-like_TAF2"/>
</dbReference>
<feature type="region of interest" description="Disordered" evidence="9">
    <location>
        <begin position="1828"/>
        <end position="1851"/>
    </location>
</feature>
<feature type="compositionally biased region" description="Basic and acidic residues" evidence="9">
    <location>
        <begin position="2685"/>
        <end position="2694"/>
    </location>
</feature>
<dbReference type="OrthoDB" id="308861at2759"/>
<dbReference type="InterPro" id="IPR014782">
    <property type="entry name" value="Peptidase_M1_dom"/>
</dbReference>
<dbReference type="Gene3D" id="2.60.40.1730">
    <property type="entry name" value="tricorn interacting facor f3 domain"/>
    <property type="match status" value="1"/>
</dbReference>
<name>A0A1Y1X2A6_9FUNG</name>
<dbReference type="PANTHER" id="PTHR15137">
    <property type="entry name" value="TRANSCRIPTION INITIATION FACTOR TFIID"/>
    <property type="match status" value="1"/>
</dbReference>
<dbReference type="InterPro" id="IPR057991">
    <property type="entry name" value="TPR_TAF2_C"/>
</dbReference>
<keyword evidence="12" id="KW-1185">Reference proteome</keyword>
<dbReference type="Pfam" id="PF01433">
    <property type="entry name" value="Peptidase_M1"/>
    <property type="match status" value="1"/>
</dbReference>
<comment type="caution">
    <text evidence="11">The sequence shown here is derived from an EMBL/GenBank/DDBJ whole genome shotgun (WGS) entry which is preliminary data.</text>
</comment>
<dbReference type="Gene3D" id="1.10.390.10">
    <property type="entry name" value="Neutral Protease Domain 2"/>
    <property type="match status" value="1"/>
</dbReference>
<evidence type="ECO:0000259" key="10">
    <source>
        <dbReference type="PROSITE" id="PS50014"/>
    </source>
</evidence>